<reference evidence="1" key="3">
    <citation type="submission" date="2025-09" db="UniProtKB">
        <authorList>
            <consortium name="Ensembl"/>
        </authorList>
    </citation>
    <scope>IDENTIFICATION</scope>
</reference>
<protein>
    <submittedName>
        <fullName evidence="1">Uncharacterized protein</fullName>
    </submittedName>
</protein>
<proteinExistence type="predicted"/>
<organism evidence="1 2">
    <name type="scientific">Maylandia zebra</name>
    <name type="common">zebra mbuna</name>
    <dbReference type="NCBI Taxonomy" id="106582"/>
    <lineage>
        <taxon>Eukaryota</taxon>
        <taxon>Metazoa</taxon>
        <taxon>Chordata</taxon>
        <taxon>Craniata</taxon>
        <taxon>Vertebrata</taxon>
        <taxon>Euteleostomi</taxon>
        <taxon>Actinopterygii</taxon>
        <taxon>Neopterygii</taxon>
        <taxon>Teleostei</taxon>
        <taxon>Neoteleostei</taxon>
        <taxon>Acanthomorphata</taxon>
        <taxon>Ovalentaria</taxon>
        <taxon>Cichlomorphae</taxon>
        <taxon>Cichliformes</taxon>
        <taxon>Cichlidae</taxon>
        <taxon>African cichlids</taxon>
        <taxon>Pseudocrenilabrinae</taxon>
        <taxon>Haplochromini</taxon>
        <taxon>Maylandia</taxon>
        <taxon>Maylandia zebra complex</taxon>
    </lineage>
</organism>
<name>A0A3P9B8F4_9CICH</name>
<reference evidence="1" key="2">
    <citation type="submission" date="2025-08" db="UniProtKB">
        <authorList>
            <consortium name="Ensembl"/>
        </authorList>
    </citation>
    <scope>IDENTIFICATION</scope>
</reference>
<dbReference type="Gene3D" id="3.30.420.10">
    <property type="entry name" value="Ribonuclease H-like superfamily/Ribonuclease H"/>
    <property type="match status" value="1"/>
</dbReference>
<dbReference type="Proteomes" id="UP000265160">
    <property type="component" value="LG23"/>
</dbReference>
<dbReference type="AlphaFoldDB" id="A0A3P9B8F4"/>
<evidence type="ECO:0000313" key="1">
    <source>
        <dbReference type="Ensembl" id="ENSMZEP00005006122.1"/>
    </source>
</evidence>
<reference evidence="1 2" key="1">
    <citation type="journal article" date="2014" name="Nature">
        <title>The genomic substrate for adaptive radiation in African cichlid fish.</title>
        <authorList>
            <person name="Brawand D."/>
            <person name="Wagner C.E."/>
            <person name="Li Y.I."/>
            <person name="Malinsky M."/>
            <person name="Keller I."/>
            <person name="Fan S."/>
            <person name="Simakov O."/>
            <person name="Ng A.Y."/>
            <person name="Lim Z.W."/>
            <person name="Bezault E."/>
            <person name="Turner-Maier J."/>
            <person name="Johnson J."/>
            <person name="Alcazar R."/>
            <person name="Noh H.J."/>
            <person name="Russell P."/>
            <person name="Aken B."/>
            <person name="Alfoldi J."/>
            <person name="Amemiya C."/>
            <person name="Azzouzi N."/>
            <person name="Baroiller J.F."/>
            <person name="Barloy-Hubler F."/>
            <person name="Berlin A."/>
            <person name="Bloomquist R."/>
            <person name="Carleton K.L."/>
            <person name="Conte M.A."/>
            <person name="D'Cotta H."/>
            <person name="Eshel O."/>
            <person name="Gaffney L."/>
            <person name="Galibert F."/>
            <person name="Gante H.F."/>
            <person name="Gnerre S."/>
            <person name="Greuter L."/>
            <person name="Guyon R."/>
            <person name="Haddad N.S."/>
            <person name="Haerty W."/>
            <person name="Harris R.M."/>
            <person name="Hofmann H.A."/>
            <person name="Hourlier T."/>
            <person name="Hulata G."/>
            <person name="Jaffe D.B."/>
            <person name="Lara M."/>
            <person name="Lee A.P."/>
            <person name="MacCallum I."/>
            <person name="Mwaiko S."/>
            <person name="Nikaido M."/>
            <person name="Nishihara H."/>
            <person name="Ozouf-Costaz C."/>
            <person name="Penman D.J."/>
            <person name="Przybylski D."/>
            <person name="Rakotomanga M."/>
            <person name="Renn S.C.P."/>
            <person name="Ribeiro F.J."/>
            <person name="Ron M."/>
            <person name="Salzburger W."/>
            <person name="Sanchez-Pulido L."/>
            <person name="Santos M.E."/>
            <person name="Searle S."/>
            <person name="Sharpe T."/>
            <person name="Swofford R."/>
            <person name="Tan F.J."/>
            <person name="Williams L."/>
            <person name="Young S."/>
            <person name="Yin S."/>
            <person name="Okada N."/>
            <person name="Kocher T.D."/>
            <person name="Miska E.A."/>
            <person name="Lander E.S."/>
            <person name="Venkatesh B."/>
            <person name="Fernald R.D."/>
            <person name="Meyer A."/>
            <person name="Ponting C.P."/>
            <person name="Streelman J.T."/>
            <person name="Lindblad-Toh K."/>
            <person name="Seehausen O."/>
            <person name="Di Palma F."/>
        </authorList>
    </citation>
    <scope>NUCLEOTIDE SEQUENCE</scope>
</reference>
<dbReference type="InterPro" id="IPR036397">
    <property type="entry name" value="RNaseH_sf"/>
</dbReference>
<keyword evidence="2" id="KW-1185">Reference proteome</keyword>
<accession>A0A3P9B8F4</accession>
<sequence length="69" mass="8131">MCTVLHIFCYYMQHFDPGRTSKSTMEWLKKKRINVQSADLNPAECWQNIKNDWANFSTANFTHLSLESC</sequence>
<dbReference type="GO" id="GO:0003676">
    <property type="term" value="F:nucleic acid binding"/>
    <property type="evidence" value="ECO:0007669"/>
    <property type="project" value="InterPro"/>
</dbReference>
<dbReference type="Ensembl" id="ENSMZET00005006410.1">
    <property type="protein sequence ID" value="ENSMZEP00005006122.1"/>
    <property type="gene ID" value="ENSMZEG00005004768.1"/>
</dbReference>
<evidence type="ECO:0000313" key="2">
    <source>
        <dbReference type="Proteomes" id="UP000265160"/>
    </source>
</evidence>